<name>A0A9X0ACT6_9HELO</name>
<sequence>MNNGNNIRLRKEPEDEDPQAQLRCISEIDEIFEGVFESLNSDAASLSELVFDDPPILIQETPINKQSPCSSN</sequence>
<evidence type="ECO:0000313" key="2">
    <source>
        <dbReference type="Proteomes" id="UP001152300"/>
    </source>
</evidence>
<organism evidence="1 2">
    <name type="scientific">Sclerotinia nivalis</name>
    <dbReference type="NCBI Taxonomy" id="352851"/>
    <lineage>
        <taxon>Eukaryota</taxon>
        <taxon>Fungi</taxon>
        <taxon>Dikarya</taxon>
        <taxon>Ascomycota</taxon>
        <taxon>Pezizomycotina</taxon>
        <taxon>Leotiomycetes</taxon>
        <taxon>Helotiales</taxon>
        <taxon>Sclerotiniaceae</taxon>
        <taxon>Sclerotinia</taxon>
    </lineage>
</organism>
<keyword evidence="2" id="KW-1185">Reference proteome</keyword>
<protein>
    <submittedName>
        <fullName evidence="1">Uncharacterized protein</fullName>
    </submittedName>
</protein>
<accession>A0A9X0ACT6</accession>
<dbReference type="AlphaFoldDB" id="A0A9X0ACT6"/>
<comment type="caution">
    <text evidence="1">The sequence shown here is derived from an EMBL/GenBank/DDBJ whole genome shotgun (WGS) entry which is preliminary data.</text>
</comment>
<evidence type="ECO:0000313" key="1">
    <source>
        <dbReference type="EMBL" id="KAJ8058468.1"/>
    </source>
</evidence>
<dbReference type="Proteomes" id="UP001152300">
    <property type="component" value="Unassembled WGS sequence"/>
</dbReference>
<reference evidence="1" key="1">
    <citation type="submission" date="2022-11" db="EMBL/GenBank/DDBJ databases">
        <title>Genome Resource of Sclerotinia nivalis Strain SnTB1, a Plant Pathogen Isolated from American Ginseng.</title>
        <authorList>
            <person name="Fan S."/>
        </authorList>
    </citation>
    <scope>NUCLEOTIDE SEQUENCE</scope>
    <source>
        <strain evidence="1">SnTB1</strain>
    </source>
</reference>
<proteinExistence type="predicted"/>
<dbReference type="EMBL" id="JAPEIS010000016">
    <property type="protein sequence ID" value="KAJ8058468.1"/>
    <property type="molecule type" value="Genomic_DNA"/>
</dbReference>
<gene>
    <name evidence="1" type="ORF">OCU04_012656</name>
</gene>